<dbReference type="InterPro" id="IPR009776">
    <property type="entry name" value="Spore_0_M"/>
</dbReference>
<keyword evidence="2" id="KW-1185">Reference proteome</keyword>
<sequence>MAFRNLMAKLGAGNATVDTVLDSPVTQPGGTVTGTVHLTGGSVAQDIAECRVSLQAAVEVESGDHEWRENVTFGTAVVAGAGRIEPGARAAVPFSFPVPWQCPFTAVDGWTLRGVSIGLRTRVDIPGGSDPGDLDAVTVQPLPVQRTVLQALGGLGFGFRGADVEKGRLAGSDLPFYQEVEFTPPPALRGRVNELEVTFLTSPHGVEVVLEVDRRGGLFTEGRDVGGRLHLSHHDTDVSAVAAQLDAAVRQLGSRRGWL</sequence>
<evidence type="ECO:0000313" key="1">
    <source>
        <dbReference type="EMBL" id="SHG27980.1"/>
    </source>
</evidence>
<dbReference type="OrthoDB" id="3431481at2"/>
<dbReference type="EMBL" id="FQVX01000002">
    <property type="protein sequence ID" value="SHG27980.1"/>
    <property type="molecule type" value="Genomic_DNA"/>
</dbReference>
<dbReference type="STRING" id="1070870.SAMN05444351_2084"/>
<dbReference type="Pfam" id="PF07070">
    <property type="entry name" value="Spo0M"/>
    <property type="match status" value="1"/>
</dbReference>
<reference evidence="1 2" key="1">
    <citation type="submission" date="2016-11" db="EMBL/GenBank/DDBJ databases">
        <authorList>
            <person name="Jaros S."/>
            <person name="Januszkiewicz K."/>
            <person name="Wedrychowicz H."/>
        </authorList>
    </citation>
    <scope>NUCLEOTIDE SEQUENCE [LARGE SCALE GENOMIC DNA]</scope>
    <source>
        <strain evidence="1 2">DSM 45408</strain>
    </source>
</reference>
<evidence type="ECO:0000313" key="2">
    <source>
        <dbReference type="Proteomes" id="UP000184471"/>
    </source>
</evidence>
<protein>
    <submittedName>
        <fullName evidence="1">Sporulation-control protein</fullName>
    </submittedName>
</protein>
<proteinExistence type="predicted"/>
<organism evidence="1 2">
    <name type="scientific">Geodermatophilus nigrescens</name>
    <dbReference type="NCBI Taxonomy" id="1070870"/>
    <lineage>
        <taxon>Bacteria</taxon>
        <taxon>Bacillati</taxon>
        <taxon>Actinomycetota</taxon>
        <taxon>Actinomycetes</taxon>
        <taxon>Geodermatophilales</taxon>
        <taxon>Geodermatophilaceae</taxon>
        <taxon>Geodermatophilus</taxon>
    </lineage>
</organism>
<accession>A0A1M5IJ88</accession>
<name>A0A1M5IJ88_9ACTN</name>
<dbReference type="RefSeq" id="WP_073420075.1">
    <property type="nucleotide sequence ID" value="NZ_FQVX01000002.1"/>
</dbReference>
<dbReference type="PANTHER" id="PTHR40053:SF1">
    <property type="entry name" value="SPORULATION-CONTROL PROTEIN SPO0M"/>
    <property type="match status" value="1"/>
</dbReference>
<dbReference type="Proteomes" id="UP000184471">
    <property type="component" value="Unassembled WGS sequence"/>
</dbReference>
<dbReference type="PANTHER" id="PTHR40053">
    <property type="entry name" value="SPORULATION-CONTROL PROTEIN SPO0M"/>
    <property type="match status" value="1"/>
</dbReference>
<dbReference type="AlphaFoldDB" id="A0A1M5IJ88"/>
<gene>
    <name evidence="1" type="ORF">SAMN05444351_2084</name>
</gene>